<gene>
    <name evidence="3" type="ORF">C4532_07315</name>
</gene>
<dbReference type="GO" id="GO:0035438">
    <property type="term" value="F:cyclic-di-GMP binding"/>
    <property type="evidence" value="ECO:0007669"/>
    <property type="project" value="InterPro"/>
</dbReference>
<evidence type="ECO:0008006" key="5">
    <source>
        <dbReference type="Google" id="ProtNLM"/>
    </source>
</evidence>
<evidence type="ECO:0000313" key="4">
    <source>
        <dbReference type="Proteomes" id="UP000285961"/>
    </source>
</evidence>
<comment type="caution">
    <text evidence="3">The sequence shown here is derived from an EMBL/GenBank/DDBJ whole genome shotgun (WGS) entry which is preliminary data.</text>
</comment>
<evidence type="ECO:0000259" key="1">
    <source>
        <dbReference type="Pfam" id="PF07238"/>
    </source>
</evidence>
<dbReference type="Pfam" id="PF07238">
    <property type="entry name" value="PilZ"/>
    <property type="match status" value="1"/>
</dbReference>
<accession>A0A419F0S4</accession>
<name>A0A419F0S4_9BACT</name>
<dbReference type="InterPro" id="IPR009926">
    <property type="entry name" value="T3SS_YcgR_PilZN"/>
</dbReference>
<sequence>MTMEEPEVVSPSRIERLLDLASVYNVPLSITAESRDKLYRYKSRMLDFRKAPGSNTLIIDHPVTDGPAIALVPDTRITVYFALDRKRFLFESTVVRKVSFTLASRRKISALEIAYPNALASGQRRSYYRVSVPSGKLVSVECGVVSGRTDWFVQEPGTWNFPSRVQFEGRIVNVSVGGILLAVKDAARGVATVGTKLGLWFSLAPNETPVVLKGIVRRVDRASSGEEDTVAIEFIDTAEKFEYKLAINRLFRYVAERQREIIKTGAI</sequence>
<feature type="domain" description="Type III secretion system flagellar brake protein YcgR PilZN" evidence="2">
    <location>
        <begin position="28"/>
        <end position="98"/>
    </location>
</feature>
<dbReference type="AlphaFoldDB" id="A0A419F0S4"/>
<reference evidence="3 4" key="1">
    <citation type="journal article" date="2017" name="ISME J.">
        <title>Energy and carbon metabolisms in a deep terrestrial subsurface fluid microbial community.</title>
        <authorList>
            <person name="Momper L."/>
            <person name="Jungbluth S.P."/>
            <person name="Lee M.D."/>
            <person name="Amend J.P."/>
        </authorList>
    </citation>
    <scope>NUCLEOTIDE SEQUENCE [LARGE SCALE GENOMIC DNA]</scope>
    <source>
        <strain evidence="3">SURF_17</strain>
    </source>
</reference>
<dbReference type="EMBL" id="QZKI01000057">
    <property type="protein sequence ID" value="RJP71561.1"/>
    <property type="molecule type" value="Genomic_DNA"/>
</dbReference>
<evidence type="ECO:0000313" key="3">
    <source>
        <dbReference type="EMBL" id="RJP71561.1"/>
    </source>
</evidence>
<organism evidence="3 4">
    <name type="scientific">Candidatus Abyssobacteria bacterium SURF_17</name>
    <dbReference type="NCBI Taxonomy" id="2093361"/>
    <lineage>
        <taxon>Bacteria</taxon>
        <taxon>Pseudomonadati</taxon>
        <taxon>Candidatus Hydrogenedentota</taxon>
        <taxon>Candidatus Abyssobacteria</taxon>
    </lineage>
</organism>
<dbReference type="Gene3D" id="2.40.10.220">
    <property type="entry name" value="predicted glycosyltransferase like domains"/>
    <property type="match status" value="1"/>
</dbReference>
<evidence type="ECO:0000259" key="2">
    <source>
        <dbReference type="Pfam" id="PF12945"/>
    </source>
</evidence>
<dbReference type="InterPro" id="IPR009875">
    <property type="entry name" value="PilZ_domain"/>
</dbReference>
<feature type="domain" description="PilZ" evidence="1">
    <location>
        <begin position="159"/>
        <end position="239"/>
    </location>
</feature>
<proteinExistence type="predicted"/>
<dbReference type="Pfam" id="PF12945">
    <property type="entry name" value="PilZNR"/>
    <property type="match status" value="1"/>
</dbReference>
<dbReference type="Proteomes" id="UP000285961">
    <property type="component" value="Unassembled WGS sequence"/>
</dbReference>
<protein>
    <recommendedName>
        <fullName evidence="5">PilZ domain-containing protein</fullName>
    </recommendedName>
</protein>